<feature type="binding site" evidence="8">
    <location>
        <position position="70"/>
    </location>
    <ligand>
        <name>Zn(2+)</name>
        <dbReference type="ChEBI" id="CHEBI:29105"/>
    </ligand>
</feature>
<evidence type="ECO:0000313" key="10">
    <source>
        <dbReference type="EMBL" id="SEI08807.1"/>
    </source>
</evidence>
<feature type="binding site" evidence="8">
    <location>
        <position position="241"/>
    </location>
    <ligand>
        <name>4-imidazolone-5-propanoate</name>
        <dbReference type="ChEBI" id="CHEBI:77893"/>
    </ligand>
</feature>
<dbReference type="Pfam" id="PF01979">
    <property type="entry name" value="Amidohydro_1"/>
    <property type="match status" value="1"/>
</dbReference>
<evidence type="ECO:0000256" key="3">
    <source>
        <dbReference type="ARBA" id="ARBA00022723"/>
    </source>
</evidence>
<dbReference type="CDD" id="cd01296">
    <property type="entry name" value="Imidazolone-5PH"/>
    <property type="match status" value="1"/>
</dbReference>
<feature type="domain" description="Amidohydrolase-related" evidence="9">
    <location>
        <begin position="59"/>
        <end position="378"/>
    </location>
</feature>
<evidence type="ECO:0000256" key="2">
    <source>
        <dbReference type="ARBA" id="ARBA00022490"/>
    </source>
</evidence>
<evidence type="ECO:0000256" key="8">
    <source>
        <dbReference type="HAMAP-Rule" id="MF_00372"/>
    </source>
</evidence>
<dbReference type="GO" id="GO:0050480">
    <property type="term" value="F:imidazolonepropionase activity"/>
    <property type="evidence" value="ECO:0007669"/>
    <property type="project" value="UniProtKB-UniRule"/>
</dbReference>
<reference evidence="11" key="1">
    <citation type="submission" date="2016-10" db="EMBL/GenBank/DDBJ databases">
        <authorList>
            <person name="Varghese N."/>
            <person name="Submissions S."/>
        </authorList>
    </citation>
    <scope>NUCLEOTIDE SEQUENCE [LARGE SCALE GENOMIC DNA]</scope>
    <source>
        <strain evidence="11">DSM 11593</strain>
    </source>
</reference>
<keyword evidence="3 8" id="KW-0479">Metal-binding</keyword>
<comment type="similarity">
    <text evidence="8">Belongs to the metallo-dependent hydrolases superfamily. HutI family.</text>
</comment>
<name>A0A1H6N8H8_9RHOB</name>
<organism evidence="10 11">
    <name type="scientific">Paracoccus alkenifer</name>
    <dbReference type="NCBI Taxonomy" id="65735"/>
    <lineage>
        <taxon>Bacteria</taxon>
        <taxon>Pseudomonadati</taxon>
        <taxon>Pseudomonadota</taxon>
        <taxon>Alphaproteobacteria</taxon>
        <taxon>Rhodobacterales</taxon>
        <taxon>Paracoccaceae</taxon>
        <taxon>Paracoccus</taxon>
    </lineage>
</organism>
<dbReference type="InterPro" id="IPR011059">
    <property type="entry name" value="Metal-dep_hydrolase_composite"/>
</dbReference>
<evidence type="ECO:0000256" key="5">
    <source>
        <dbReference type="ARBA" id="ARBA00022808"/>
    </source>
</evidence>
<feature type="binding site" evidence="8">
    <location>
        <position position="173"/>
    </location>
    <ligand>
        <name>4-imidazolone-5-propanoate</name>
        <dbReference type="ChEBI" id="CHEBI:77893"/>
    </ligand>
</feature>
<dbReference type="InterPro" id="IPR006680">
    <property type="entry name" value="Amidohydro-rel"/>
</dbReference>
<dbReference type="NCBIfam" id="TIGR01224">
    <property type="entry name" value="hutI"/>
    <property type="match status" value="1"/>
</dbReference>
<dbReference type="Gene3D" id="3.20.20.140">
    <property type="entry name" value="Metal-dependent hydrolases"/>
    <property type="match status" value="1"/>
</dbReference>
<gene>
    <name evidence="8" type="primary">hutI</name>
    <name evidence="10" type="ORF">SAMN04488075_2778</name>
</gene>
<dbReference type="GO" id="GO:0005506">
    <property type="term" value="F:iron ion binding"/>
    <property type="evidence" value="ECO:0007669"/>
    <property type="project" value="UniProtKB-UniRule"/>
</dbReference>
<feature type="binding site" evidence="8">
    <location>
        <position position="70"/>
    </location>
    <ligand>
        <name>Fe(3+)</name>
        <dbReference type="ChEBI" id="CHEBI:29034"/>
    </ligand>
</feature>
<evidence type="ECO:0000256" key="6">
    <source>
        <dbReference type="ARBA" id="ARBA00022833"/>
    </source>
</evidence>
<feature type="binding site" evidence="8">
    <location>
        <position position="315"/>
    </location>
    <ligand>
        <name>N-formimidoyl-L-glutamate</name>
        <dbReference type="ChEBI" id="CHEBI:58928"/>
    </ligand>
</feature>
<feature type="binding site" evidence="8">
    <location>
        <position position="140"/>
    </location>
    <ligand>
        <name>4-imidazolone-5-propanoate</name>
        <dbReference type="ChEBI" id="CHEBI:77893"/>
    </ligand>
</feature>
<feature type="binding site" evidence="8">
    <location>
        <position position="140"/>
    </location>
    <ligand>
        <name>N-formimidoyl-L-glutamate</name>
        <dbReference type="ChEBI" id="CHEBI:58928"/>
    </ligand>
</feature>
<dbReference type="FunFam" id="3.20.20.140:FF:000007">
    <property type="entry name" value="Imidazolonepropionase"/>
    <property type="match status" value="1"/>
</dbReference>
<dbReference type="STRING" id="65735.SAMN04488075_2778"/>
<evidence type="ECO:0000256" key="4">
    <source>
        <dbReference type="ARBA" id="ARBA00022801"/>
    </source>
</evidence>
<dbReference type="Gene3D" id="2.30.40.10">
    <property type="entry name" value="Urease, subunit C, domain 1"/>
    <property type="match status" value="1"/>
</dbReference>
<dbReference type="AlphaFoldDB" id="A0A1H6N8H8"/>
<dbReference type="SUPFAM" id="SSF51338">
    <property type="entry name" value="Composite domain of metallo-dependent hydrolases"/>
    <property type="match status" value="1"/>
</dbReference>
<dbReference type="GO" id="GO:0005737">
    <property type="term" value="C:cytoplasm"/>
    <property type="evidence" value="ECO:0007669"/>
    <property type="project" value="UniProtKB-SubCell"/>
</dbReference>
<comment type="subcellular location">
    <subcellularLocation>
        <location evidence="8">Cytoplasm</location>
    </subcellularLocation>
</comment>
<feature type="binding site" evidence="8">
    <location>
        <position position="318"/>
    </location>
    <ligand>
        <name>4-imidazolone-5-propanoate</name>
        <dbReference type="ChEBI" id="CHEBI:77893"/>
    </ligand>
</feature>
<sequence>MQILRNAAVVVMDADSAGYRVDRGQAIAMDGGLIAWAGADSDLPGEYADAPSTDLGGRVVTPGLVDCHTHIVFGGDRAREFEMRLEGASYEEIARAGGGILSSVRDTRAADEETLLARALPRVDHLLAEGVTTLEIKSGYGLDVDSELKMLRVAREIGRQRPVNVITTWLAAHALPPEYSDRRAAYISDVVIAGMERAHAEGLIDAVDGFCEGIAFSVDEMQQVFDHAAKLGLRIKLHAEQLSDLGGAAMAARNGAISADHLEFLGQDGIDAMAEHGTVAVLLPGAYYTLRETQLPPIQPLRDAGVPIALATDCNPGTSPVTSILLTMNMGATLFRMTPAECLRGVTLNGARALGLSDRGRIAPGLRADLAVWDIAHPAELSYRVGFNPLYARILGGTHV</sequence>
<feature type="binding site" evidence="8">
    <location>
        <position position="238"/>
    </location>
    <ligand>
        <name>Zn(2+)</name>
        <dbReference type="ChEBI" id="CHEBI:29105"/>
    </ligand>
</feature>
<keyword evidence="2 8" id="KW-0963">Cytoplasm</keyword>
<comment type="cofactor">
    <cofactor evidence="8">
        <name>Zn(2+)</name>
        <dbReference type="ChEBI" id="CHEBI:29105"/>
    </cofactor>
    <cofactor evidence="8">
        <name>Fe(3+)</name>
        <dbReference type="ChEBI" id="CHEBI:29034"/>
    </cofactor>
    <text evidence="8">Binds 1 zinc or iron ion per subunit.</text>
</comment>
<comment type="function">
    <text evidence="8">Catalyzes the hydrolytic cleavage of the carbon-nitrogen bond in imidazolone-5-propanoate to yield N-formimidoyl-L-glutamate. It is the third step in the universal histidine degradation pathway.</text>
</comment>
<dbReference type="OrthoDB" id="9776455at2"/>
<dbReference type="GO" id="GO:0019556">
    <property type="term" value="P:L-histidine catabolic process to glutamate and formamide"/>
    <property type="evidence" value="ECO:0007669"/>
    <property type="project" value="UniProtKB-UniRule"/>
</dbReference>
<evidence type="ECO:0000256" key="1">
    <source>
        <dbReference type="ARBA" id="ARBA00012864"/>
    </source>
</evidence>
<keyword evidence="4 8" id="KW-0378">Hydrolase</keyword>
<keyword evidence="7 8" id="KW-0408">Iron</keyword>
<dbReference type="Proteomes" id="UP000199125">
    <property type="component" value="Unassembled WGS sequence"/>
</dbReference>
<dbReference type="PANTHER" id="PTHR42752">
    <property type="entry name" value="IMIDAZOLONEPROPIONASE"/>
    <property type="match status" value="1"/>
</dbReference>
<dbReference type="InterPro" id="IPR032466">
    <property type="entry name" value="Metal_Hydrolase"/>
</dbReference>
<dbReference type="GO" id="GO:0008270">
    <property type="term" value="F:zinc ion binding"/>
    <property type="evidence" value="ECO:0007669"/>
    <property type="project" value="UniProtKB-UniRule"/>
</dbReference>
<feature type="binding site" evidence="8">
    <location>
        <position position="313"/>
    </location>
    <ligand>
        <name>Fe(3+)</name>
        <dbReference type="ChEBI" id="CHEBI:29034"/>
    </ligand>
</feature>
<dbReference type="HAMAP" id="MF_00372">
    <property type="entry name" value="HutI"/>
    <property type="match status" value="1"/>
</dbReference>
<dbReference type="EMBL" id="FNXG01000005">
    <property type="protein sequence ID" value="SEI08807.1"/>
    <property type="molecule type" value="Genomic_DNA"/>
</dbReference>
<comment type="catalytic activity">
    <reaction evidence="8">
        <text>4-imidazolone-5-propanoate + H2O = N-formimidoyl-L-glutamate</text>
        <dbReference type="Rhea" id="RHEA:23660"/>
        <dbReference type="ChEBI" id="CHEBI:15377"/>
        <dbReference type="ChEBI" id="CHEBI:58928"/>
        <dbReference type="ChEBI" id="CHEBI:77893"/>
        <dbReference type="EC" id="3.5.2.7"/>
    </reaction>
</comment>
<evidence type="ECO:0000256" key="7">
    <source>
        <dbReference type="ARBA" id="ARBA00023004"/>
    </source>
</evidence>
<feature type="binding site" evidence="8">
    <location>
        <position position="68"/>
    </location>
    <ligand>
        <name>Fe(3+)</name>
        <dbReference type="ChEBI" id="CHEBI:29034"/>
    </ligand>
</feature>
<feature type="binding site" evidence="8">
    <location>
        <position position="317"/>
    </location>
    <ligand>
        <name>N-formimidoyl-L-glutamate</name>
        <dbReference type="ChEBI" id="CHEBI:58928"/>
    </ligand>
</feature>
<feature type="binding site" evidence="8">
    <location>
        <position position="238"/>
    </location>
    <ligand>
        <name>Fe(3+)</name>
        <dbReference type="ChEBI" id="CHEBI:29034"/>
    </ligand>
</feature>
<feature type="binding site" evidence="8">
    <location>
        <position position="313"/>
    </location>
    <ligand>
        <name>Zn(2+)</name>
        <dbReference type="ChEBI" id="CHEBI:29105"/>
    </ligand>
</feature>
<evidence type="ECO:0000313" key="11">
    <source>
        <dbReference type="Proteomes" id="UP000199125"/>
    </source>
</evidence>
<evidence type="ECO:0000259" key="9">
    <source>
        <dbReference type="Pfam" id="PF01979"/>
    </source>
</evidence>
<feature type="binding site" evidence="8">
    <location>
        <position position="77"/>
    </location>
    <ligand>
        <name>4-imidazolone-5-propanoate</name>
        <dbReference type="ChEBI" id="CHEBI:77893"/>
    </ligand>
</feature>
<dbReference type="InterPro" id="IPR005920">
    <property type="entry name" value="HutI"/>
</dbReference>
<keyword evidence="11" id="KW-1185">Reference proteome</keyword>
<dbReference type="GO" id="GO:0019557">
    <property type="term" value="P:L-histidine catabolic process to glutamate and formate"/>
    <property type="evidence" value="ECO:0007669"/>
    <property type="project" value="UniProtKB-UniPathway"/>
</dbReference>
<dbReference type="EC" id="3.5.2.7" evidence="1 8"/>
<accession>A0A1H6N8H8</accession>
<feature type="binding site" evidence="8">
    <location>
        <position position="68"/>
    </location>
    <ligand>
        <name>Zn(2+)</name>
        <dbReference type="ChEBI" id="CHEBI:29105"/>
    </ligand>
</feature>
<keyword evidence="6 8" id="KW-0862">Zinc</keyword>
<comment type="pathway">
    <text evidence="8">Amino-acid degradation; L-histidine degradation into L-glutamate; N-formimidoyl-L-glutamate from L-histidine: step 3/3.</text>
</comment>
<dbReference type="PANTHER" id="PTHR42752:SF1">
    <property type="entry name" value="IMIDAZOLONEPROPIONASE-RELATED"/>
    <property type="match status" value="1"/>
</dbReference>
<dbReference type="UniPathway" id="UPA00379">
    <property type="reaction ID" value="UER00551"/>
</dbReference>
<dbReference type="SUPFAM" id="SSF51556">
    <property type="entry name" value="Metallo-dependent hydrolases"/>
    <property type="match status" value="1"/>
</dbReference>
<protein>
    <recommendedName>
        <fullName evidence="1 8">Imidazolonepropionase</fullName>
        <ecNumber evidence="1 8">3.5.2.7</ecNumber>
    </recommendedName>
    <alternativeName>
        <fullName evidence="8">Imidazolone-5-propionate hydrolase</fullName>
    </alternativeName>
</protein>
<proteinExistence type="inferred from homology"/>
<keyword evidence="5 8" id="KW-0369">Histidine metabolism</keyword>
<dbReference type="RefSeq" id="WP_090848678.1">
    <property type="nucleotide sequence ID" value="NZ_FNXG01000005.1"/>
</dbReference>